<sequence length="42" mass="4968">MTRFHIHSAYYMVILFRNLCGIKIVRTLATKLLTSIDHSQFK</sequence>
<comment type="caution">
    <text evidence="1">The sequence shown here is derived from an EMBL/GenBank/DDBJ whole genome shotgun (WGS) entry which is preliminary data.</text>
</comment>
<proteinExistence type="predicted"/>
<evidence type="ECO:0000313" key="2">
    <source>
        <dbReference type="Proteomes" id="UP000324222"/>
    </source>
</evidence>
<gene>
    <name evidence="1" type="ORF">E2C01_026556</name>
</gene>
<dbReference type="EMBL" id="VSRR010002785">
    <property type="protein sequence ID" value="MPC33212.1"/>
    <property type="molecule type" value="Genomic_DNA"/>
</dbReference>
<dbReference type="AlphaFoldDB" id="A0A5B7EGF0"/>
<reference evidence="1 2" key="1">
    <citation type="submission" date="2019-05" db="EMBL/GenBank/DDBJ databases">
        <title>Another draft genome of Portunus trituberculatus and its Hox gene families provides insights of decapod evolution.</title>
        <authorList>
            <person name="Jeong J.-H."/>
            <person name="Song I."/>
            <person name="Kim S."/>
            <person name="Choi T."/>
            <person name="Kim D."/>
            <person name="Ryu S."/>
            <person name="Kim W."/>
        </authorList>
    </citation>
    <scope>NUCLEOTIDE SEQUENCE [LARGE SCALE GENOMIC DNA]</scope>
    <source>
        <tissue evidence="1">Muscle</tissue>
    </source>
</reference>
<dbReference type="Proteomes" id="UP000324222">
    <property type="component" value="Unassembled WGS sequence"/>
</dbReference>
<dbReference type="EMBL" id="VSRR010002785">
    <property type="protein sequence ID" value="MPC33213.1"/>
    <property type="molecule type" value="Genomic_DNA"/>
</dbReference>
<keyword evidence="2" id="KW-1185">Reference proteome</keyword>
<protein>
    <submittedName>
        <fullName evidence="1">Uncharacterized protein</fullName>
    </submittedName>
</protein>
<accession>A0A5B7EGF0</accession>
<name>A0A5B7EGF0_PORTR</name>
<organism evidence="1 2">
    <name type="scientific">Portunus trituberculatus</name>
    <name type="common">Swimming crab</name>
    <name type="synonym">Neptunus trituberculatus</name>
    <dbReference type="NCBI Taxonomy" id="210409"/>
    <lineage>
        <taxon>Eukaryota</taxon>
        <taxon>Metazoa</taxon>
        <taxon>Ecdysozoa</taxon>
        <taxon>Arthropoda</taxon>
        <taxon>Crustacea</taxon>
        <taxon>Multicrustacea</taxon>
        <taxon>Malacostraca</taxon>
        <taxon>Eumalacostraca</taxon>
        <taxon>Eucarida</taxon>
        <taxon>Decapoda</taxon>
        <taxon>Pleocyemata</taxon>
        <taxon>Brachyura</taxon>
        <taxon>Eubrachyura</taxon>
        <taxon>Portunoidea</taxon>
        <taxon>Portunidae</taxon>
        <taxon>Portuninae</taxon>
        <taxon>Portunus</taxon>
    </lineage>
</organism>
<evidence type="ECO:0000313" key="1">
    <source>
        <dbReference type="EMBL" id="MPC33212.1"/>
    </source>
</evidence>